<dbReference type="InterPro" id="IPR036034">
    <property type="entry name" value="PDZ_sf"/>
</dbReference>
<dbReference type="RefSeq" id="WP_343773831.1">
    <property type="nucleotide sequence ID" value="NZ_BAAADV010000003.1"/>
</dbReference>
<dbReference type="GO" id="GO:0004222">
    <property type="term" value="F:metalloendopeptidase activity"/>
    <property type="evidence" value="ECO:0007669"/>
    <property type="project" value="InterPro"/>
</dbReference>
<name>A0AAV3TC16_9EURY</name>
<evidence type="ECO:0000256" key="1">
    <source>
        <dbReference type="ARBA" id="ARBA00004127"/>
    </source>
</evidence>
<keyword evidence="7" id="KW-0378">Hydrolase</keyword>
<feature type="transmembrane region" description="Helical" evidence="5">
    <location>
        <begin position="470"/>
        <end position="492"/>
    </location>
</feature>
<feature type="domain" description="Peptidase M50" evidence="6">
    <location>
        <begin position="122"/>
        <end position="562"/>
    </location>
</feature>
<feature type="transmembrane region" description="Helical" evidence="5">
    <location>
        <begin position="504"/>
        <end position="525"/>
    </location>
</feature>
<sequence>MVSLVWIAAGVLGYWVLLQLLADRGWLPDYVGLQGPITTLHTQRGKILLNRLARYKRFWRAWSNLGVGVALVVMVGSFVMLILVGITAVMSPQPTAVNQPRNVLVIPGVNDFLPLSMAPEILFGLLVALVVHEGGHGLLCRVEDIEISSMGLATLSVIPIGAFVEPDEESQRAASRGGKTRMFAAGVTNNFAITLVAFALLFGPVAGAISVAPGAAVGAAMPGSGAEDADIGEGDRITALGGQPIEDNDDLRDRLANVSDREVSVTIDGDTERTVNRSLLVSGVTETGPVNVSTGDTITDVNGTAVYTQSGLESALEDREVATFTVEGEDETYETTAPAGSLARISEGGPLAAEGAEPGDSVVIVAVEGERVVSTDDLASAIDRHAVGDSVSVALYEGGERTTYDVELAEGSDGSPVVGVGIAPGISGVTVSDFGIQFYPAGQYLTALGGDGGEIAGGLDSLTDTFLGKAFLTLFLPFATISLGALFPFNFAGFKGPITNFYEIGGPLGAVDGVGFAVANVLFWIGWINVQVGFFNCVPAFPLDGGHILRTSTEAVVSRLPIDASYQLTKTVTTTVGLTMLASFLVVVFGPQLLS</sequence>
<dbReference type="Proteomes" id="UP001500420">
    <property type="component" value="Unassembled WGS sequence"/>
</dbReference>
<evidence type="ECO:0000256" key="4">
    <source>
        <dbReference type="ARBA" id="ARBA00023136"/>
    </source>
</evidence>
<dbReference type="GO" id="GO:0005737">
    <property type="term" value="C:cytoplasm"/>
    <property type="evidence" value="ECO:0007669"/>
    <property type="project" value="TreeGrafter"/>
</dbReference>
<dbReference type="SUPFAM" id="SSF50156">
    <property type="entry name" value="PDZ domain-like"/>
    <property type="match status" value="2"/>
</dbReference>
<gene>
    <name evidence="7" type="ORF">GCM10009020_19750</name>
</gene>
<dbReference type="PANTHER" id="PTHR13325">
    <property type="entry name" value="PROTEASE M50 MEMBRANE-BOUND TRANSCRIPTION FACTOR SITE 2 PROTEASE"/>
    <property type="match status" value="1"/>
</dbReference>
<feature type="transmembrane region" description="Helical" evidence="5">
    <location>
        <begin position="575"/>
        <end position="594"/>
    </location>
</feature>
<evidence type="ECO:0000256" key="3">
    <source>
        <dbReference type="ARBA" id="ARBA00022989"/>
    </source>
</evidence>
<evidence type="ECO:0000259" key="6">
    <source>
        <dbReference type="Pfam" id="PF02163"/>
    </source>
</evidence>
<keyword evidence="7" id="KW-0645">Protease</keyword>
<dbReference type="EMBL" id="BAAADV010000003">
    <property type="protein sequence ID" value="GAA0672924.1"/>
    <property type="molecule type" value="Genomic_DNA"/>
</dbReference>
<feature type="transmembrane region" description="Helical" evidence="5">
    <location>
        <begin position="182"/>
        <end position="203"/>
    </location>
</feature>
<evidence type="ECO:0000256" key="2">
    <source>
        <dbReference type="ARBA" id="ARBA00022692"/>
    </source>
</evidence>
<protein>
    <submittedName>
        <fullName evidence="7">Site-2 protease family protein</fullName>
    </submittedName>
</protein>
<evidence type="ECO:0000256" key="5">
    <source>
        <dbReference type="SAM" id="Phobius"/>
    </source>
</evidence>
<keyword evidence="3 5" id="KW-1133">Transmembrane helix</keyword>
<dbReference type="CDD" id="cd06159">
    <property type="entry name" value="S2P-M50_PDZ_Arch"/>
    <property type="match status" value="1"/>
</dbReference>
<dbReference type="InterPro" id="IPR008915">
    <property type="entry name" value="Peptidase_M50"/>
</dbReference>
<keyword evidence="4 5" id="KW-0472">Membrane</keyword>
<dbReference type="Pfam" id="PF02163">
    <property type="entry name" value="Peptidase_M50"/>
    <property type="match status" value="1"/>
</dbReference>
<comment type="caution">
    <text evidence="7">The sequence shown here is derived from an EMBL/GenBank/DDBJ whole genome shotgun (WGS) entry which is preliminary data.</text>
</comment>
<dbReference type="GO" id="GO:0012505">
    <property type="term" value="C:endomembrane system"/>
    <property type="evidence" value="ECO:0007669"/>
    <property type="project" value="UniProtKB-SubCell"/>
</dbReference>
<feature type="transmembrane region" description="Helical" evidence="5">
    <location>
        <begin position="61"/>
        <end position="92"/>
    </location>
</feature>
<dbReference type="AlphaFoldDB" id="A0AAV3TC16"/>
<dbReference type="GO" id="GO:0016020">
    <property type="term" value="C:membrane"/>
    <property type="evidence" value="ECO:0007669"/>
    <property type="project" value="InterPro"/>
</dbReference>
<dbReference type="PANTHER" id="PTHR13325:SF3">
    <property type="entry name" value="MEMBRANE-BOUND TRANSCRIPTION FACTOR SITE-2 PROTEASE"/>
    <property type="match status" value="1"/>
</dbReference>
<reference evidence="7 8" key="1">
    <citation type="journal article" date="2019" name="Int. J. Syst. Evol. Microbiol.">
        <title>The Global Catalogue of Microorganisms (GCM) 10K type strain sequencing project: providing services to taxonomists for standard genome sequencing and annotation.</title>
        <authorList>
            <consortium name="The Broad Institute Genomics Platform"/>
            <consortium name="The Broad Institute Genome Sequencing Center for Infectious Disease"/>
            <person name="Wu L."/>
            <person name="Ma J."/>
        </authorList>
    </citation>
    <scope>NUCLEOTIDE SEQUENCE [LARGE SCALE GENOMIC DNA]</scope>
    <source>
        <strain evidence="7 8">JCM 16328</strain>
    </source>
</reference>
<accession>A0AAV3TC16</accession>
<feature type="transmembrane region" description="Helical" evidence="5">
    <location>
        <begin position="6"/>
        <end position="22"/>
    </location>
</feature>
<evidence type="ECO:0000313" key="7">
    <source>
        <dbReference type="EMBL" id="GAA0672924.1"/>
    </source>
</evidence>
<comment type="subcellular location">
    <subcellularLocation>
        <location evidence="1">Endomembrane system</location>
        <topology evidence="1">Multi-pass membrane protein</topology>
    </subcellularLocation>
</comment>
<organism evidence="7 8">
    <name type="scientific">Natronoarchaeum mannanilyticum</name>
    <dbReference type="NCBI Taxonomy" id="926360"/>
    <lineage>
        <taxon>Archaea</taxon>
        <taxon>Methanobacteriati</taxon>
        <taxon>Methanobacteriota</taxon>
        <taxon>Stenosarchaea group</taxon>
        <taxon>Halobacteria</taxon>
        <taxon>Halobacteriales</taxon>
        <taxon>Natronoarchaeaceae</taxon>
    </lineage>
</organism>
<keyword evidence="2 5" id="KW-0812">Transmembrane</keyword>
<dbReference type="InterPro" id="IPR001193">
    <property type="entry name" value="MBTPS2"/>
</dbReference>
<dbReference type="GO" id="GO:0031293">
    <property type="term" value="P:membrane protein intracellular domain proteolysis"/>
    <property type="evidence" value="ECO:0007669"/>
    <property type="project" value="TreeGrafter"/>
</dbReference>
<proteinExistence type="predicted"/>
<dbReference type="Gene3D" id="2.30.42.10">
    <property type="match status" value="2"/>
</dbReference>
<evidence type="ECO:0000313" key="8">
    <source>
        <dbReference type="Proteomes" id="UP001500420"/>
    </source>
</evidence>
<keyword evidence="8" id="KW-1185">Reference proteome</keyword>